<name>A0A4Q9E0H3_9BACL</name>
<dbReference type="Gene3D" id="3.40.50.2300">
    <property type="match status" value="1"/>
</dbReference>
<dbReference type="InterPro" id="IPR011006">
    <property type="entry name" value="CheY-like_superfamily"/>
</dbReference>
<dbReference type="InterPro" id="IPR001789">
    <property type="entry name" value="Sig_transdc_resp-reg_receiver"/>
</dbReference>
<keyword evidence="2" id="KW-0805">Transcription regulation</keyword>
<accession>A0A4Q9E0H3</accession>
<evidence type="ECO:0000259" key="6">
    <source>
        <dbReference type="PROSITE" id="PS50110"/>
    </source>
</evidence>
<feature type="domain" description="Response regulatory" evidence="6">
    <location>
        <begin position="3"/>
        <end position="117"/>
    </location>
</feature>
<evidence type="ECO:0000313" key="8">
    <source>
        <dbReference type="Proteomes" id="UP000293142"/>
    </source>
</evidence>
<proteinExistence type="predicted"/>
<dbReference type="PANTHER" id="PTHR35807:SF2">
    <property type="entry name" value="TRANSCRIPTIONAL ACTIVATOR DOMAIN"/>
    <property type="match status" value="1"/>
</dbReference>
<dbReference type="InterPro" id="IPR051677">
    <property type="entry name" value="AfsR-DnrI-RedD_regulator"/>
</dbReference>
<sequence>MIRAIVVDDETAAVGKLSDLLEDSGSVGLVEGFTNPRDALDRMMESAFDLAFLDIEMPEINGMMMAERILGISRQTKIVFVTAYNEYAIEAFEVNALDYLLKPVTKERLRKTLDRISPVDNEDSANHKAPLKVSCFGKLRVEQADGAAVKWRTNKSEELFAYLLDQNGKWTGRENILEDIWSKYKGQRALANFSTCLYNMRKTLADLGWPELVICENNMFKLEMRHIGSDVQQLEKCASFPDPVSEDQVYEMESLIEQCSAGYLESNYYDWAEAKRARLEEMYLQQTIRLASYYTETGREGKAVEALKAGLRRDFFHPGLVTSLIQLYIRTNDRISARKLYDDYKRRLAREYNMKPENDLEQYVRDLK</sequence>
<feature type="modified residue" description="4-aspartylphosphate" evidence="5">
    <location>
        <position position="54"/>
    </location>
</feature>
<dbReference type="AlphaFoldDB" id="A0A4Q9E0H3"/>
<dbReference type="RefSeq" id="WP_131011421.1">
    <property type="nucleotide sequence ID" value="NZ_SIRE01000002.1"/>
</dbReference>
<dbReference type="SMART" id="SM00448">
    <property type="entry name" value="REC"/>
    <property type="match status" value="1"/>
</dbReference>
<evidence type="ECO:0000256" key="1">
    <source>
        <dbReference type="ARBA" id="ARBA00023012"/>
    </source>
</evidence>
<dbReference type="InterPro" id="IPR016032">
    <property type="entry name" value="Sig_transdc_resp-reg_C-effctor"/>
</dbReference>
<dbReference type="EMBL" id="SIRE01000002">
    <property type="protein sequence ID" value="TBL81633.1"/>
    <property type="molecule type" value="Genomic_DNA"/>
</dbReference>
<dbReference type="SMART" id="SM01043">
    <property type="entry name" value="BTAD"/>
    <property type="match status" value="1"/>
</dbReference>
<dbReference type="InterPro" id="IPR005158">
    <property type="entry name" value="BTAD"/>
</dbReference>
<comment type="caution">
    <text evidence="7">The sequence shown here is derived from an EMBL/GenBank/DDBJ whole genome shotgun (WGS) entry which is preliminary data.</text>
</comment>
<dbReference type="SUPFAM" id="SSF46894">
    <property type="entry name" value="C-terminal effector domain of the bipartite response regulators"/>
    <property type="match status" value="1"/>
</dbReference>
<dbReference type="Gene3D" id="1.10.10.10">
    <property type="entry name" value="Winged helix-like DNA-binding domain superfamily/Winged helix DNA-binding domain"/>
    <property type="match status" value="1"/>
</dbReference>
<keyword evidence="5" id="KW-0597">Phosphoprotein</keyword>
<dbReference type="PROSITE" id="PS50110">
    <property type="entry name" value="RESPONSE_REGULATORY"/>
    <property type="match status" value="1"/>
</dbReference>
<dbReference type="Pfam" id="PF03704">
    <property type="entry name" value="BTAD"/>
    <property type="match status" value="1"/>
</dbReference>
<evidence type="ECO:0000313" key="7">
    <source>
        <dbReference type="EMBL" id="TBL81633.1"/>
    </source>
</evidence>
<dbReference type="Pfam" id="PF00072">
    <property type="entry name" value="Response_reg"/>
    <property type="match status" value="1"/>
</dbReference>
<dbReference type="SUPFAM" id="SSF52172">
    <property type="entry name" value="CheY-like"/>
    <property type="match status" value="1"/>
</dbReference>
<dbReference type="PANTHER" id="PTHR35807">
    <property type="entry name" value="TRANSCRIPTIONAL REGULATOR REDD-RELATED"/>
    <property type="match status" value="1"/>
</dbReference>
<dbReference type="InterPro" id="IPR011990">
    <property type="entry name" value="TPR-like_helical_dom_sf"/>
</dbReference>
<keyword evidence="8" id="KW-1185">Reference proteome</keyword>
<evidence type="ECO:0000256" key="5">
    <source>
        <dbReference type="PROSITE-ProRule" id="PRU00169"/>
    </source>
</evidence>
<reference evidence="7 8" key="1">
    <citation type="submission" date="2019-02" db="EMBL/GenBank/DDBJ databases">
        <title>Paenibacillus sp. nov., isolated from surface-sterilized tissue of Thalictrum simplex L.</title>
        <authorList>
            <person name="Tuo L."/>
        </authorList>
    </citation>
    <scope>NUCLEOTIDE SEQUENCE [LARGE SCALE GENOMIC DNA]</scope>
    <source>
        <strain evidence="7 8">N2SHLJ1</strain>
    </source>
</reference>
<keyword evidence="3" id="KW-0238">DNA-binding</keyword>
<dbReference type="GO" id="GO:0006355">
    <property type="term" value="P:regulation of DNA-templated transcription"/>
    <property type="evidence" value="ECO:0007669"/>
    <property type="project" value="InterPro"/>
</dbReference>
<organism evidence="7 8">
    <name type="scientific">Paenibacillus thalictri</name>
    <dbReference type="NCBI Taxonomy" id="2527873"/>
    <lineage>
        <taxon>Bacteria</taxon>
        <taxon>Bacillati</taxon>
        <taxon>Bacillota</taxon>
        <taxon>Bacilli</taxon>
        <taxon>Bacillales</taxon>
        <taxon>Paenibacillaceae</taxon>
        <taxon>Paenibacillus</taxon>
    </lineage>
</organism>
<dbReference type="InterPro" id="IPR036388">
    <property type="entry name" value="WH-like_DNA-bd_sf"/>
</dbReference>
<evidence type="ECO:0000256" key="2">
    <source>
        <dbReference type="ARBA" id="ARBA00023015"/>
    </source>
</evidence>
<dbReference type="Gene3D" id="1.25.40.10">
    <property type="entry name" value="Tetratricopeptide repeat domain"/>
    <property type="match status" value="1"/>
</dbReference>
<dbReference type="OrthoDB" id="3190595at2"/>
<keyword evidence="1" id="KW-0902">Two-component regulatory system</keyword>
<gene>
    <name evidence="7" type="ORF">EYB31_01120</name>
</gene>
<evidence type="ECO:0000256" key="3">
    <source>
        <dbReference type="ARBA" id="ARBA00023125"/>
    </source>
</evidence>
<dbReference type="GO" id="GO:0003677">
    <property type="term" value="F:DNA binding"/>
    <property type="evidence" value="ECO:0007669"/>
    <property type="project" value="UniProtKB-KW"/>
</dbReference>
<dbReference type="SUPFAM" id="SSF48452">
    <property type="entry name" value="TPR-like"/>
    <property type="match status" value="1"/>
</dbReference>
<keyword evidence="4" id="KW-0804">Transcription</keyword>
<dbReference type="Proteomes" id="UP000293142">
    <property type="component" value="Unassembled WGS sequence"/>
</dbReference>
<evidence type="ECO:0000256" key="4">
    <source>
        <dbReference type="ARBA" id="ARBA00023163"/>
    </source>
</evidence>
<protein>
    <submittedName>
        <fullName evidence="7">Response regulator</fullName>
    </submittedName>
</protein>
<dbReference type="GO" id="GO:0000160">
    <property type="term" value="P:phosphorelay signal transduction system"/>
    <property type="evidence" value="ECO:0007669"/>
    <property type="project" value="UniProtKB-KW"/>
</dbReference>